<proteinExistence type="predicted"/>
<dbReference type="Pfam" id="PF07690">
    <property type="entry name" value="MFS_1"/>
    <property type="match status" value="1"/>
</dbReference>
<feature type="transmembrane region" description="Helical" evidence="6">
    <location>
        <begin position="214"/>
        <end position="238"/>
    </location>
</feature>
<feature type="transmembrane region" description="Helical" evidence="6">
    <location>
        <begin position="177"/>
        <end position="202"/>
    </location>
</feature>
<dbReference type="PANTHER" id="PTHR23507">
    <property type="entry name" value="ZGC:174356"/>
    <property type="match status" value="1"/>
</dbReference>
<dbReference type="GO" id="GO:0016020">
    <property type="term" value="C:membrane"/>
    <property type="evidence" value="ECO:0007669"/>
    <property type="project" value="UniProtKB-SubCell"/>
</dbReference>
<organism evidence="7 8">
    <name type="scientific">Elysia crispata</name>
    <name type="common">lettuce slug</name>
    <dbReference type="NCBI Taxonomy" id="231223"/>
    <lineage>
        <taxon>Eukaryota</taxon>
        <taxon>Metazoa</taxon>
        <taxon>Spiralia</taxon>
        <taxon>Lophotrochozoa</taxon>
        <taxon>Mollusca</taxon>
        <taxon>Gastropoda</taxon>
        <taxon>Heterobranchia</taxon>
        <taxon>Euthyneura</taxon>
        <taxon>Panpulmonata</taxon>
        <taxon>Sacoglossa</taxon>
        <taxon>Placobranchoidea</taxon>
        <taxon>Plakobranchidae</taxon>
        <taxon>Elysia</taxon>
    </lineage>
</organism>
<comment type="subcellular location">
    <subcellularLocation>
        <location evidence="1">Membrane</location>
        <topology evidence="1">Multi-pass membrane protein</topology>
    </subcellularLocation>
</comment>
<feature type="compositionally biased region" description="Polar residues" evidence="5">
    <location>
        <begin position="21"/>
        <end position="30"/>
    </location>
</feature>
<feature type="transmembrane region" description="Helical" evidence="6">
    <location>
        <begin position="117"/>
        <end position="138"/>
    </location>
</feature>
<evidence type="ECO:0008006" key="9">
    <source>
        <dbReference type="Google" id="ProtNLM"/>
    </source>
</evidence>
<feature type="transmembrane region" description="Helical" evidence="6">
    <location>
        <begin position="386"/>
        <end position="406"/>
    </location>
</feature>
<name>A0AAE1E0Z2_9GAST</name>
<keyword evidence="2 6" id="KW-0812">Transmembrane</keyword>
<evidence type="ECO:0000313" key="7">
    <source>
        <dbReference type="EMBL" id="KAK3790274.1"/>
    </source>
</evidence>
<sequence>MGEESVYEHLISSSDRHSLVGQETLSPPDQQSKDEDGDRQKRRNMTILIICCSFSMLGYGIYTTAYSQWIYVRFEMDALGANFSKLNQSASKDPCFRGNHTDSPFKPLLMEAQSNSAHFSMLITLCSLVPSFFVNILLGAYSDQLGRRLIFIVPLAGNVARTAIVCAVAFWNLNVNFVLLAYTVHGLTGDYIAFIMAVFVYTADNTTKGKDRSFLMVFTQAVITICYYLSQLATGYYIEALGYVWPMVTGLGGLCVAFLIALFFLHETLDKSKVDRVTFMQGIRKVFSFYFHKPSNPMNKRKDFLLLGFIFLIFAGSYGSSITTIFLMNEPFCWGAKQIGYVNSGFGLAQSMFSTGYGAGSMESPVLPIIRAILSRMVRTEERGSLFASIAVIETAAIAASGAGLNELYATSVDRWRGLTYFVIGCIVFFSAVLMLAYKSIIFRRQPQSAALKIEVSRQYEKINTSESDCEDIG</sequence>
<feature type="transmembrane region" description="Helical" evidence="6">
    <location>
        <begin position="418"/>
        <end position="438"/>
    </location>
</feature>
<keyword evidence="4 6" id="KW-0472">Membrane</keyword>
<dbReference type="GO" id="GO:0022857">
    <property type="term" value="F:transmembrane transporter activity"/>
    <property type="evidence" value="ECO:0007669"/>
    <property type="project" value="InterPro"/>
</dbReference>
<evidence type="ECO:0000256" key="3">
    <source>
        <dbReference type="ARBA" id="ARBA00022989"/>
    </source>
</evidence>
<protein>
    <recommendedName>
        <fullName evidence="9">Proton-coupled folate transporter</fullName>
    </recommendedName>
</protein>
<reference evidence="7" key="1">
    <citation type="journal article" date="2023" name="G3 (Bethesda)">
        <title>A reference genome for the long-term kleptoplast-retaining sea slug Elysia crispata morphotype clarki.</title>
        <authorList>
            <person name="Eastman K.E."/>
            <person name="Pendleton A.L."/>
            <person name="Shaikh M.A."/>
            <person name="Suttiyut T."/>
            <person name="Ogas R."/>
            <person name="Tomko P."/>
            <person name="Gavelis G."/>
            <person name="Widhalm J.R."/>
            <person name="Wisecaver J.H."/>
        </authorList>
    </citation>
    <scope>NUCLEOTIDE SEQUENCE</scope>
    <source>
        <strain evidence="7">ECLA1</strain>
    </source>
</reference>
<comment type="caution">
    <text evidence="7">The sequence shown here is derived from an EMBL/GenBank/DDBJ whole genome shotgun (WGS) entry which is preliminary data.</text>
</comment>
<dbReference type="EMBL" id="JAWDGP010001550">
    <property type="protein sequence ID" value="KAK3790274.1"/>
    <property type="molecule type" value="Genomic_DNA"/>
</dbReference>
<feature type="transmembrane region" description="Helical" evidence="6">
    <location>
        <begin position="244"/>
        <end position="265"/>
    </location>
</feature>
<dbReference type="InterPro" id="IPR036259">
    <property type="entry name" value="MFS_trans_sf"/>
</dbReference>
<evidence type="ECO:0000256" key="1">
    <source>
        <dbReference type="ARBA" id="ARBA00004141"/>
    </source>
</evidence>
<feature type="transmembrane region" description="Helical" evidence="6">
    <location>
        <begin position="47"/>
        <end position="71"/>
    </location>
</feature>
<feature type="transmembrane region" description="Helical" evidence="6">
    <location>
        <begin position="304"/>
        <end position="328"/>
    </location>
</feature>
<gene>
    <name evidence="7" type="ORF">RRG08_034837</name>
</gene>
<dbReference type="Gene3D" id="1.20.1250.20">
    <property type="entry name" value="MFS general substrate transporter like domains"/>
    <property type="match status" value="1"/>
</dbReference>
<evidence type="ECO:0000256" key="5">
    <source>
        <dbReference type="SAM" id="MobiDB-lite"/>
    </source>
</evidence>
<evidence type="ECO:0000256" key="6">
    <source>
        <dbReference type="SAM" id="Phobius"/>
    </source>
</evidence>
<accession>A0AAE1E0Z2</accession>
<keyword evidence="3 6" id="KW-1133">Transmembrane helix</keyword>
<feature type="region of interest" description="Disordered" evidence="5">
    <location>
        <begin position="1"/>
        <end position="39"/>
    </location>
</feature>
<dbReference type="Proteomes" id="UP001283361">
    <property type="component" value="Unassembled WGS sequence"/>
</dbReference>
<feature type="transmembrane region" description="Helical" evidence="6">
    <location>
        <begin position="348"/>
        <end position="374"/>
    </location>
</feature>
<dbReference type="AlphaFoldDB" id="A0AAE1E0Z2"/>
<feature type="transmembrane region" description="Helical" evidence="6">
    <location>
        <begin position="150"/>
        <end position="171"/>
    </location>
</feature>
<keyword evidence="8" id="KW-1185">Reference proteome</keyword>
<dbReference type="SUPFAM" id="SSF103473">
    <property type="entry name" value="MFS general substrate transporter"/>
    <property type="match status" value="1"/>
</dbReference>
<dbReference type="InterPro" id="IPR011701">
    <property type="entry name" value="MFS"/>
</dbReference>
<evidence type="ECO:0000256" key="2">
    <source>
        <dbReference type="ARBA" id="ARBA00022692"/>
    </source>
</evidence>
<dbReference type="PANTHER" id="PTHR23507:SF1">
    <property type="entry name" value="FI18259P1-RELATED"/>
    <property type="match status" value="1"/>
</dbReference>
<evidence type="ECO:0000313" key="8">
    <source>
        <dbReference type="Proteomes" id="UP001283361"/>
    </source>
</evidence>
<evidence type="ECO:0000256" key="4">
    <source>
        <dbReference type="ARBA" id="ARBA00023136"/>
    </source>
</evidence>